<feature type="compositionally biased region" description="Basic residues" evidence="1">
    <location>
        <begin position="76"/>
        <end position="86"/>
    </location>
</feature>
<dbReference type="PANTHER" id="PTHR21588">
    <property type="entry name" value="COILED-COIL-HELIX-COILED-COIL-HELIX DOMAIN CONTAINING 6"/>
    <property type="match status" value="1"/>
</dbReference>
<feature type="region of interest" description="Disordered" evidence="1">
    <location>
        <begin position="31"/>
        <end position="56"/>
    </location>
</feature>
<dbReference type="AlphaFoldDB" id="A0A8D1BV96"/>
<evidence type="ECO:0000256" key="1">
    <source>
        <dbReference type="SAM" id="MobiDB-lite"/>
    </source>
</evidence>
<dbReference type="Ensembl" id="ENSSSCT00040003624.1">
    <property type="protein sequence ID" value="ENSSSCP00040001106.1"/>
    <property type="gene ID" value="ENSSSCG00040002503.1"/>
</dbReference>
<dbReference type="PANTHER" id="PTHR21588:SF18">
    <property type="entry name" value="MICOS COMPLEX SUBUNIT MIC19"/>
    <property type="match status" value="1"/>
</dbReference>
<dbReference type="InterPro" id="IPR052632">
    <property type="entry name" value="MICOS_subunit_Mic19"/>
</dbReference>
<reference evidence="2" key="1">
    <citation type="submission" date="2025-08" db="UniProtKB">
        <authorList>
            <consortium name="Ensembl"/>
        </authorList>
    </citation>
    <scope>IDENTIFICATION</scope>
</reference>
<feature type="compositionally biased region" description="Basic and acidic residues" evidence="1">
    <location>
        <begin position="44"/>
        <end position="53"/>
    </location>
</feature>
<proteinExistence type="predicted"/>
<feature type="compositionally biased region" description="Basic residues" evidence="1">
    <location>
        <begin position="34"/>
        <end position="43"/>
    </location>
</feature>
<evidence type="ECO:0000313" key="2">
    <source>
        <dbReference type="Ensembl" id="ENSSSCP00040001106.1"/>
    </source>
</evidence>
<evidence type="ECO:0000313" key="3">
    <source>
        <dbReference type="Proteomes" id="UP000694722"/>
    </source>
</evidence>
<sequence>PKSHKSSGSYGDSVVVEEFQRTVKEEVALEKAKRQTKKKKKVKQDKELNEEKNFPNQSLTRKILKERIKKQELHAKSKHRVIHHKKKEFEEKGRGVKREDVFRKQQSKELFGRSNEELWKLGSNIWQRCADELEGKGKVWHCHELCCRLQAQVIQCSRENT</sequence>
<name>A0A8D1BV96_PIG</name>
<dbReference type="Proteomes" id="UP000694722">
    <property type="component" value="Unplaced"/>
</dbReference>
<organism evidence="2 3">
    <name type="scientific">Sus scrofa</name>
    <name type="common">Pig</name>
    <dbReference type="NCBI Taxonomy" id="9823"/>
    <lineage>
        <taxon>Eukaryota</taxon>
        <taxon>Metazoa</taxon>
        <taxon>Chordata</taxon>
        <taxon>Craniata</taxon>
        <taxon>Vertebrata</taxon>
        <taxon>Euteleostomi</taxon>
        <taxon>Mammalia</taxon>
        <taxon>Eutheria</taxon>
        <taxon>Laurasiatheria</taxon>
        <taxon>Artiodactyla</taxon>
        <taxon>Suina</taxon>
        <taxon>Suidae</taxon>
        <taxon>Sus</taxon>
    </lineage>
</organism>
<accession>A0A8D1BV96</accession>
<feature type="region of interest" description="Disordered" evidence="1">
    <location>
        <begin position="74"/>
        <end position="94"/>
    </location>
</feature>
<protein>
    <submittedName>
        <fullName evidence="2">Uncharacterized protein</fullName>
    </submittedName>
</protein>